<dbReference type="PANTHER" id="PTHR34680">
    <property type="entry name" value="EXPRESSED PROTEIN"/>
    <property type="match status" value="1"/>
</dbReference>
<feature type="compositionally biased region" description="Basic residues" evidence="1">
    <location>
        <begin position="277"/>
        <end position="292"/>
    </location>
</feature>
<proteinExistence type="predicted"/>
<keyword evidence="3" id="KW-1185">Reference proteome</keyword>
<feature type="compositionally biased region" description="Basic and acidic residues" evidence="1">
    <location>
        <begin position="156"/>
        <end position="166"/>
    </location>
</feature>
<accession>A0ABD2ZCI2</accession>
<protein>
    <recommendedName>
        <fullName evidence="4">WRC domain-containing protein</fullName>
    </recommendedName>
</protein>
<feature type="compositionally biased region" description="Polar residues" evidence="1">
    <location>
        <begin position="218"/>
        <end position="233"/>
    </location>
</feature>
<evidence type="ECO:0000313" key="2">
    <source>
        <dbReference type="EMBL" id="KAL3517190.1"/>
    </source>
</evidence>
<name>A0ABD2ZCI2_9GENT</name>
<reference evidence="2 3" key="1">
    <citation type="submission" date="2024-11" db="EMBL/GenBank/DDBJ databases">
        <title>A near-complete genome assembly of Cinchona calisaya.</title>
        <authorList>
            <person name="Lian D.C."/>
            <person name="Zhao X.W."/>
            <person name="Wei L."/>
        </authorList>
    </citation>
    <scope>NUCLEOTIDE SEQUENCE [LARGE SCALE GENOMIC DNA]</scope>
    <source>
        <tissue evidence="2">Nenye</tissue>
    </source>
</reference>
<feature type="compositionally biased region" description="Acidic residues" evidence="1">
    <location>
        <begin position="256"/>
        <end position="270"/>
    </location>
</feature>
<dbReference type="AlphaFoldDB" id="A0ABD2ZCI2"/>
<sequence length="292" mass="33137">MAPQEMEKVGKRREKTREREFKGFFILYLEVKSEDWGLGVRVGVSFTTATHVCQLNQSPWDVVTFSPPHPSSLPPPPDFLVDNDHSYYLAANGIFSDHISADKSPKWDDIAAEEGFNNRNEESFELKNEEKDSVCCSKIVGKDGQCRKKAKNEQPFCEHKKSERITTRRARHKKPASSSSSNPYEFYYYSGFGPRWGKRRGADASVDAAIKEEPYMSLESSSDTSTKNSGGPNSTPEPSVKSSSFSSQFDKQLLDYVEDEDEEDDDDDYENGVLERKRARKPIKARSLKSLM</sequence>
<evidence type="ECO:0008006" key="4">
    <source>
        <dbReference type="Google" id="ProtNLM"/>
    </source>
</evidence>
<feature type="region of interest" description="Disordered" evidence="1">
    <location>
        <begin position="148"/>
        <end position="181"/>
    </location>
</feature>
<comment type="caution">
    <text evidence="2">The sequence shown here is derived from an EMBL/GenBank/DDBJ whole genome shotgun (WGS) entry which is preliminary data.</text>
</comment>
<evidence type="ECO:0000313" key="3">
    <source>
        <dbReference type="Proteomes" id="UP001630127"/>
    </source>
</evidence>
<evidence type="ECO:0000256" key="1">
    <source>
        <dbReference type="SAM" id="MobiDB-lite"/>
    </source>
</evidence>
<feature type="region of interest" description="Disordered" evidence="1">
    <location>
        <begin position="213"/>
        <end position="292"/>
    </location>
</feature>
<gene>
    <name evidence="2" type="ORF">ACH5RR_024092</name>
</gene>
<dbReference type="EMBL" id="JBJUIK010000010">
    <property type="protein sequence ID" value="KAL3517190.1"/>
    <property type="molecule type" value="Genomic_DNA"/>
</dbReference>
<dbReference type="PANTHER" id="PTHR34680:SF3">
    <property type="entry name" value="EXPRESSED PROTEIN"/>
    <property type="match status" value="1"/>
</dbReference>
<dbReference type="Proteomes" id="UP001630127">
    <property type="component" value="Unassembled WGS sequence"/>
</dbReference>
<organism evidence="2 3">
    <name type="scientific">Cinchona calisaya</name>
    <dbReference type="NCBI Taxonomy" id="153742"/>
    <lineage>
        <taxon>Eukaryota</taxon>
        <taxon>Viridiplantae</taxon>
        <taxon>Streptophyta</taxon>
        <taxon>Embryophyta</taxon>
        <taxon>Tracheophyta</taxon>
        <taxon>Spermatophyta</taxon>
        <taxon>Magnoliopsida</taxon>
        <taxon>eudicotyledons</taxon>
        <taxon>Gunneridae</taxon>
        <taxon>Pentapetalae</taxon>
        <taxon>asterids</taxon>
        <taxon>lamiids</taxon>
        <taxon>Gentianales</taxon>
        <taxon>Rubiaceae</taxon>
        <taxon>Cinchonoideae</taxon>
        <taxon>Cinchoneae</taxon>
        <taxon>Cinchona</taxon>
    </lineage>
</organism>
<feature type="compositionally biased region" description="Low complexity" evidence="1">
    <location>
        <begin position="234"/>
        <end position="247"/>
    </location>
</feature>